<evidence type="ECO:0000313" key="4">
    <source>
        <dbReference type="EMBL" id="MEC5385643.1"/>
    </source>
</evidence>
<protein>
    <submittedName>
        <fullName evidence="4">Phosphotransferase</fullName>
    </submittedName>
</protein>
<organism evidence="4 5">
    <name type="scientific">Uliginosibacterium silvisoli</name>
    <dbReference type="NCBI Taxonomy" id="3114758"/>
    <lineage>
        <taxon>Bacteria</taxon>
        <taxon>Pseudomonadati</taxon>
        <taxon>Pseudomonadota</taxon>
        <taxon>Betaproteobacteria</taxon>
        <taxon>Rhodocyclales</taxon>
        <taxon>Zoogloeaceae</taxon>
        <taxon>Uliginosibacterium</taxon>
    </lineage>
</organism>
<dbReference type="Proteomes" id="UP001331561">
    <property type="component" value="Unassembled WGS sequence"/>
</dbReference>
<evidence type="ECO:0000256" key="2">
    <source>
        <dbReference type="ARBA" id="ARBA00022840"/>
    </source>
</evidence>
<gene>
    <name evidence="4" type="ORF">VVD49_07900</name>
</gene>
<sequence length="338" mass="38694">MNSLPASSRLDQLHSWLSAQLSRRSYDLTPASADASFRRYFRVRLHDDNSTRIVMDAPPAHEDCRPFLHVAEVFAAAGAHVPEVFAQDLQQGLLLLSDLGDTTYLTALNGDNADALYADALGALACIQGASRPGVLPEYDRERLLREMELFPVWYIGRHKNATLSEAETASLYEVFDQILAINLAEPKVFVHRDFHSRNLMLCSPNPGVIDFQDAVYGPMTYDLASLFKDAYIEWEEERTIDWLVRYWETARDIGLPVRADFADFHRDYEFMGAQRHIKVLGIFARLYHRDGKEGYLKDIPLVFKYLLKTCQRYRELHPLARLLDKLEPGTTQVGYTF</sequence>
<dbReference type="SUPFAM" id="SSF56112">
    <property type="entry name" value="Protein kinase-like (PK-like)"/>
    <property type="match status" value="1"/>
</dbReference>
<dbReference type="Gene3D" id="3.90.1200.10">
    <property type="match status" value="1"/>
</dbReference>
<proteinExistence type="predicted"/>
<dbReference type="InterPro" id="IPR011009">
    <property type="entry name" value="Kinase-like_dom_sf"/>
</dbReference>
<keyword evidence="5" id="KW-1185">Reference proteome</keyword>
<dbReference type="PANTHER" id="PTHR33540">
    <property type="entry name" value="TRNA THREONYLCARBAMOYLADENOSINE BIOSYNTHESIS PROTEIN TSAE"/>
    <property type="match status" value="1"/>
</dbReference>
<accession>A0ABU6K1H6</accession>
<evidence type="ECO:0000313" key="5">
    <source>
        <dbReference type="Proteomes" id="UP001331561"/>
    </source>
</evidence>
<evidence type="ECO:0000256" key="1">
    <source>
        <dbReference type="ARBA" id="ARBA00022741"/>
    </source>
</evidence>
<keyword evidence="2" id="KW-0067">ATP-binding</keyword>
<dbReference type="Pfam" id="PF01636">
    <property type="entry name" value="APH"/>
    <property type="match status" value="1"/>
</dbReference>
<dbReference type="PANTHER" id="PTHR33540:SF1">
    <property type="entry name" value="N-ACETYLMURAMATE_N-ACETYLGLUCOSAMINE KINASE"/>
    <property type="match status" value="1"/>
</dbReference>
<name>A0ABU6K1H6_9RHOO</name>
<dbReference type="EMBL" id="JAYXHS010000001">
    <property type="protein sequence ID" value="MEC5385643.1"/>
    <property type="molecule type" value="Genomic_DNA"/>
</dbReference>
<comment type="caution">
    <text evidence="4">The sequence shown here is derived from an EMBL/GenBank/DDBJ whole genome shotgun (WGS) entry which is preliminary data.</text>
</comment>
<keyword evidence="1" id="KW-0547">Nucleotide-binding</keyword>
<dbReference type="InterPro" id="IPR002575">
    <property type="entry name" value="Aminoglycoside_PTrfase"/>
</dbReference>
<feature type="domain" description="Aminoglycoside phosphotransferase" evidence="3">
    <location>
        <begin position="28"/>
        <end position="252"/>
    </location>
</feature>
<evidence type="ECO:0000259" key="3">
    <source>
        <dbReference type="Pfam" id="PF01636"/>
    </source>
</evidence>
<dbReference type="RefSeq" id="WP_327598593.1">
    <property type="nucleotide sequence ID" value="NZ_JAYXHS010000001.1"/>
</dbReference>
<reference evidence="4 5" key="1">
    <citation type="submission" date="2024-01" db="EMBL/GenBank/DDBJ databases">
        <title>Uliginosibacterium soil sp. nov.</title>
        <authorList>
            <person name="Lv Y."/>
        </authorList>
    </citation>
    <scope>NUCLEOTIDE SEQUENCE [LARGE SCALE GENOMIC DNA]</scope>
    <source>
        <strain evidence="4 5">H3</strain>
    </source>
</reference>
<dbReference type="Gene3D" id="3.30.200.20">
    <property type="entry name" value="Phosphorylase Kinase, domain 1"/>
    <property type="match status" value="1"/>
</dbReference>